<reference evidence="2 3" key="1">
    <citation type="submission" date="2017-06" db="EMBL/GenBank/DDBJ databases">
        <title>Ensifer strains isolated from leguminous trees and herbs display diverse denitrification phenotypes with some acting as strong N2O sinks.</title>
        <authorList>
            <person name="Woliy K."/>
            <person name="Mania D."/>
            <person name="Bakken L.R."/>
            <person name="Frostegard A."/>
        </authorList>
    </citation>
    <scope>NUCLEOTIDE SEQUENCE [LARGE SCALE GENOMIC DNA]</scope>
    <source>
        <strain evidence="2 3">AC50a</strain>
    </source>
</reference>
<gene>
    <name evidence="2" type="ORF">CEJ86_05775</name>
</gene>
<keyword evidence="1" id="KW-0812">Transmembrane</keyword>
<feature type="transmembrane region" description="Helical" evidence="1">
    <location>
        <begin position="12"/>
        <end position="34"/>
    </location>
</feature>
<proteinExistence type="predicted"/>
<sequence length="123" mass="12559">MNDPVREPPIAGAILFLLAGPILWGGHLLAVYTFHAVACTAAGPWATTIVPGSIVVATLAAAGALLLAFSFPGKLAQALRCADPGDDQPFLIRAGRLLTVLALTGVLWTGSGALALAPCAQFR</sequence>
<dbReference type="RefSeq" id="WP_100670265.1">
    <property type="nucleotide sequence ID" value="NZ_JBKOIJ010000002.1"/>
</dbReference>
<comment type="caution">
    <text evidence="2">The sequence shown here is derived from an EMBL/GenBank/DDBJ whole genome shotgun (WGS) entry which is preliminary data.</text>
</comment>
<evidence type="ECO:0000313" key="2">
    <source>
        <dbReference type="EMBL" id="PJR16298.1"/>
    </source>
</evidence>
<evidence type="ECO:0008006" key="4">
    <source>
        <dbReference type="Google" id="ProtNLM"/>
    </source>
</evidence>
<evidence type="ECO:0000256" key="1">
    <source>
        <dbReference type="SAM" id="Phobius"/>
    </source>
</evidence>
<evidence type="ECO:0000313" key="3">
    <source>
        <dbReference type="Proteomes" id="UP000231987"/>
    </source>
</evidence>
<accession>A0A2J0Z751</accession>
<dbReference type="Proteomes" id="UP000231987">
    <property type="component" value="Unassembled WGS sequence"/>
</dbReference>
<feature type="transmembrane region" description="Helical" evidence="1">
    <location>
        <begin position="54"/>
        <end position="76"/>
    </location>
</feature>
<dbReference type="EMBL" id="NJGD01000002">
    <property type="protein sequence ID" value="PJR16298.1"/>
    <property type="molecule type" value="Genomic_DNA"/>
</dbReference>
<protein>
    <recommendedName>
        <fullName evidence="4">Transmembrane protein</fullName>
    </recommendedName>
</protein>
<keyword evidence="1" id="KW-1133">Transmembrane helix</keyword>
<keyword evidence="1" id="KW-0472">Membrane</keyword>
<feature type="transmembrane region" description="Helical" evidence="1">
    <location>
        <begin position="97"/>
        <end position="117"/>
    </location>
</feature>
<dbReference type="AlphaFoldDB" id="A0A2J0Z751"/>
<name>A0A2J0Z751_RHIML</name>
<organism evidence="2 3">
    <name type="scientific">Rhizobium meliloti</name>
    <name type="common">Ensifer meliloti</name>
    <name type="synonym">Sinorhizobium meliloti</name>
    <dbReference type="NCBI Taxonomy" id="382"/>
    <lineage>
        <taxon>Bacteria</taxon>
        <taxon>Pseudomonadati</taxon>
        <taxon>Pseudomonadota</taxon>
        <taxon>Alphaproteobacteria</taxon>
        <taxon>Hyphomicrobiales</taxon>
        <taxon>Rhizobiaceae</taxon>
        <taxon>Sinorhizobium/Ensifer group</taxon>
        <taxon>Sinorhizobium</taxon>
    </lineage>
</organism>